<reference evidence="2" key="1">
    <citation type="journal article" date="2019" name="Int. J. Syst. Evol. Microbiol.">
        <title>The Global Catalogue of Microorganisms (GCM) 10K type strain sequencing project: providing services to taxonomists for standard genome sequencing and annotation.</title>
        <authorList>
            <consortium name="The Broad Institute Genomics Platform"/>
            <consortium name="The Broad Institute Genome Sequencing Center for Infectious Disease"/>
            <person name="Wu L."/>
            <person name="Ma J."/>
        </authorList>
    </citation>
    <scope>NUCLEOTIDE SEQUENCE [LARGE SCALE GENOMIC DNA]</scope>
    <source>
        <strain evidence="2">KCTC 42805</strain>
    </source>
</reference>
<evidence type="ECO:0000313" key="2">
    <source>
        <dbReference type="Proteomes" id="UP001597469"/>
    </source>
</evidence>
<organism evidence="1 2">
    <name type="scientific">Spirosoma soli</name>
    <dbReference type="NCBI Taxonomy" id="1770529"/>
    <lineage>
        <taxon>Bacteria</taxon>
        <taxon>Pseudomonadati</taxon>
        <taxon>Bacteroidota</taxon>
        <taxon>Cytophagia</taxon>
        <taxon>Cytophagales</taxon>
        <taxon>Cytophagaceae</taxon>
        <taxon>Spirosoma</taxon>
    </lineage>
</organism>
<evidence type="ECO:0008006" key="3">
    <source>
        <dbReference type="Google" id="ProtNLM"/>
    </source>
</evidence>
<dbReference type="RefSeq" id="WP_381522101.1">
    <property type="nucleotide sequence ID" value="NZ_JBHULN010000005.1"/>
</dbReference>
<dbReference type="EMBL" id="JBHULN010000005">
    <property type="protein sequence ID" value="MFD2570966.1"/>
    <property type="molecule type" value="Genomic_DNA"/>
</dbReference>
<comment type="caution">
    <text evidence="1">The sequence shown here is derived from an EMBL/GenBank/DDBJ whole genome shotgun (WGS) entry which is preliminary data.</text>
</comment>
<sequence length="86" mass="9996">MEATFVVNPKEIDAQVLERMLSFFVDKERSVIVHMTEAQPKQFDFHQLFQGMEAIRMRTELVPIPVNIGDINELIDSVNDMDFDQP</sequence>
<proteinExistence type="predicted"/>
<dbReference type="Proteomes" id="UP001597469">
    <property type="component" value="Unassembled WGS sequence"/>
</dbReference>
<evidence type="ECO:0000313" key="1">
    <source>
        <dbReference type="EMBL" id="MFD2570966.1"/>
    </source>
</evidence>
<keyword evidence="2" id="KW-1185">Reference proteome</keyword>
<accession>A0ABW5M4D1</accession>
<protein>
    <recommendedName>
        <fullName evidence="3">STAS domain-containing protein</fullName>
    </recommendedName>
</protein>
<name>A0ABW5M4D1_9BACT</name>
<gene>
    <name evidence="1" type="ORF">ACFSUS_10000</name>
</gene>